<name>A0AA47LSG9_9GAMM</name>
<comment type="function">
    <text evidence="6">Catalyzes the reduction of dTDP-6-deoxy-L-lyxo-4-hexulose to yield dTDP-L-rhamnose.</text>
</comment>
<dbReference type="AlphaFoldDB" id="A0AA47LSG9"/>
<evidence type="ECO:0000256" key="2">
    <source>
        <dbReference type="ARBA" id="ARBA00010944"/>
    </source>
</evidence>
<dbReference type="Proteomes" id="UP001164748">
    <property type="component" value="Chromosome"/>
</dbReference>
<protein>
    <recommendedName>
        <fullName evidence="4 6">dTDP-4-dehydrorhamnose reductase</fullName>
        <ecNumber evidence="3 6">1.1.1.133</ecNumber>
    </recommendedName>
</protein>
<gene>
    <name evidence="8" type="primary">rfbD</name>
    <name evidence="8" type="ORF">N8M53_08420</name>
</gene>
<evidence type="ECO:0000256" key="1">
    <source>
        <dbReference type="ARBA" id="ARBA00004781"/>
    </source>
</evidence>
<dbReference type="Gene3D" id="3.40.50.720">
    <property type="entry name" value="NAD(P)-binding Rossmann-like Domain"/>
    <property type="match status" value="1"/>
</dbReference>
<evidence type="ECO:0000259" key="7">
    <source>
        <dbReference type="Pfam" id="PF04321"/>
    </source>
</evidence>
<comment type="catalytic activity">
    <reaction evidence="5 6">
        <text>dTDP-beta-L-rhamnose + NADP(+) = dTDP-4-dehydro-beta-L-rhamnose + NADPH + H(+)</text>
        <dbReference type="Rhea" id="RHEA:21796"/>
        <dbReference type="ChEBI" id="CHEBI:15378"/>
        <dbReference type="ChEBI" id="CHEBI:57510"/>
        <dbReference type="ChEBI" id="CHEBI:57783"/>
        <dbReference type="ChEBI" id="CHEBI:58349"/>
        <dbReference type="ChEBI" id="CHEBI:62830"/>
        <dbReference type="EC" id="1.1.1.133"/>
    </reaction>
</comment>
<keyword evidence="6 8" id="KW-0560">Oxidoreductase</keyword>
<dbReference type="Gene3D" id="3.90.25.10">
    <property type="entry name" value="UDP-galactose 4-epimerase, domain 1"/>
    <property type="match status" value="1"/>
</dbReference>
<dbReference type="GO" id="GO:0008831">
    <property type="term" value="F:dTDP-4-dehydrorhamnose reductase activity"/>
    <property type="evidence" value="ECO:0007669"/>
    <property type="project" value="UniProtKB-EC"/>
</dbReference>
<dbReference type="NCBIfam" id="TIGR01214">
    <property type="entry name" value="rmlD"/>
    <property type="match status" value="1"/>
</dbReference>
<dbReference type="SUPFAM" id="SSF51735">
    <property type="entry name" value="NAD(P)-binding Rossmann-fold domains"/>
    <property type="match status" value="1"/>
</dbReference>
<keyword evidence="6" id="KW-0521">NADP</keyword>
<evidence type="ECO:0000256" key="3">
    <source>
        <dbReference type="ARBA" id="ARBA00012929"/>
    </source>
</evidence>
<evidence type="ECO:0000313" key="8">
    <source>
        <dbReference type="EMBL" id="WBA09944.1"/>
    </source>
</evidence>
<dbReference type="RefSeq" id="WP_269580012.1">
    <property type="nucleotide sequence ID" value="NZ_CP114588.1"/>
</dbReference>
<evidence type="ECO:0000256" key="6">
    <source>
        <dbReference type="RuleBase" id="RU364082"/>
    </source>
</evidence>
<dbReference type="PANTHER" id="PTHR10491:SF4">
    <property type="entry name" value="METHIONINE ADENOSYLTRANSFERASE 2 SUBUNIT BETA"/>
    <property type="match status" value="1"/>
</dbReference>
<accession>A0AA47LSG9</accession>
<comment type="similarity">
    <text evidence="2 6">Belongs to the dTDP-4-dehydrorhamnose reductase family.</text>
</comment>
<comment type="cofactor">
    <cofactor evidence="6">
        <name>Mg(2+)</name>
        <dbReference type="ChEBI" id="CHEBI:18420"/>
    </cofactor>
    <text evidence="6">Binds 1 Mg(2+) ion per monomer.</text>
</comment>
<evidence type="ECO:0000256" key="5">
    <source>
        <dbReference type="ARBA" id="ARBA00048200"/>
    </source>
</evidence>
<dbReference type="EMBL" id="CP114588">
    <property type="protein sequence ID" value="WBA09944.1"/>
    <property type="molecule type" value="Genomic_DNA"/>
</dbReference>
<reference evidence="8" key="1">
    <citation type="submission" date="2022-09" db="EMBL/GenBank/DDBJ databases">
        <authorList>
            <person name="Li Z.-J."/>
        </authorList>
    </citation>
    <scope>NUCLEOTIDE SEQUENCE</scope>
    <source>
        <strain evidence="8">TGB11</strain>
    </source>
</reference>
<dbReference type="EC" id="1.1.1.133" evidence="3 6"/>
<evidence type="ECO:0000313" key="9">
    <source>
        <dbReference type="Proteomes" id="UP001164748"/>
    </source>
</evidence>
<proteinExistence type="inferred from homology"/>
<dbReference type="InterPro" id="IPR005913">
    <property type="entry name" value="dTDP_dehydrorham_reduct"/>
</dbReference>
<dbReference type="PANTHER" id="PTHR10491">
    <property type="entry name" value="DTDP-4-DEHYDRORHAMNOSE REDUCTASE"/>
    <property type="match status" value="1"/>
</dbReference>
<dbReference type="InterPro" id="IPR036291">
    <property type="entry name" value="NAD(P)-bd_dom_sf"/>
</dbReference>
<sequence>MMRVLITGSQGQVGHCLVEQLIGMKQVTMLACDRHQLDITDRSAVLSKVSEFKPTVIINAAAYTAVDKAESDRDRAHAVNQKGAQYLAEAAEQQGAALLHISTDYVFAGDKEDAYHEQDCPGPQSVYGASKLAGEQAIQAACSKHIIIRTAWVFGEHGGNFVKTMLRLASQRDALSIVDDQVGGPTYAGDIAKALVHIAQCIEAGNDVAYGVYHFAGEPHVSWCEFASTIFTRAHEQGVLEVTPKVTPISTAEYPTPAKRPANSRLKTSKIMAHFSIPASDWQHALGNLIRDQD</sequence>
<dbReference type="InterPro" id="IPR029903">
    <property type="entry name" value="RmlD-like-bd"/>
</dbReference>
<comment type="pathway">
    <text evidence="1 6">Carbohydrate biosynthesis; dTDP-L-rhamnose biosynthesis.</text>
</comment>
<feature type="domain" description="RmlD-like substrate binding" evidence="7">
    <location>
        <begin position="2"/>
        <end position="292"/>
    </location>
</feature>
<dbReference type="FunFam" id="3.40.50.720:FF:000159">
    <property type="entry name" value="dTDP-4-dehydrorhamnose reductase"/>
    <property type="match status" value="1"/>
</dbReference>
<evidence type="ECO:0000256" key="4">
    <source>
        <dbReference type="ARBA" id="ARBA00017099"/>
    </source>
</evidence>
<dbReference type="Pfam" id="PF04321">
    <property type="entry name" value="RmlD_sub_bind"/>
    <property type="match status" value="1"/>
</dbReference>
<organism evidence="8 9">
    <name type="scientific">Salinivibrio kushneri</name>
    <dbReference type="NCBI Taxonomy" id="1908198"/>
    <lineage>
        <taxon>Bacteria</taxon>
        <taxon>Pseudomonadati</taxon>
        <taxon>Pseudomonadota</taxon>
        <taxon>Gammaproteobacteria</taxon>
        <taxon>Vibrionales</taxon>
        <taxon>Vibrionaceae</taxon>
        <taxon>Salinivibrio</taxon>
    </lineage>
</organism>
<dbReference type="CDD" id="cd05254">
    <property type="entry name" value="dTDP_HR_like_SDR_e"/>
    <property type="match status" value="1"/>
</dbReference>